<evidence type="ECO:0000313" key="4">
    <source>
        <dbReference type="EMBL" id="EAX99587.1"/>
    </source>
</evidence>
<dbReference type="FunFam" id="3.40.50.300:FF:005860">
    <property type="entry name" value="Uncharacterized protein"/>
    <property type="match status" value="1"/>
</dbReference>
<evidence type="ECO:0000256" key="1">
    <source>
        <dbReference type="SAM" id="MobiDB-lite"/>
    </source>
</evidence>
<dbReference type="InterPro" id="IPR041677">
    <property type="entry name" value="DNA2/NAM7_AAA_11"/>
</dbReference>
<dbReference type="InterPro" id="IPR041679">
    <property type="entry name" value="DNA2/NAM7-like_C"/>
</dbReference>
<feature type="region of interest" description="Disordered" evidence="1">
    <location>
        <begin position="1433"/>
        <end position="1458"/>
    </location>
</feature>
<dbReference type="Gene3D" id="3.40.50.300">
    <property type="entry name" value="P-loop containing nucleotide triphosphate hydrolases"/>
    <property type="match status" value="3"/>
</dbReference>
<dbReference type="Pfam" id="PF13087">
    <property type="entry name" value="AAA_12"/>
    <property type="match status" value="1"/>
</dbReference>
<dbReference type="GO" id="GO:0031380">
    <property type="term" value="C:nuclear RNA-directed RNA polymerase complex"/>
    <property type="evidence" value="ECO:0000318"/>
    <property type="project" value="GO_Central"/>
</dbReference>
<dbReference type="InParanoid" id="A2F670"/>
<dbReference type="Proteomes" id="UP000001542">
    <property type="component" value="Unassembled WGS sequence"/>
</dbReference>
<dbReference type="InterPro" id="IPR027417">
    <property type="entry name" value="P-loop_NTPase"/>
</dbReference>
<dbReference type="CDD" id="cd18808">
    <property type="entry name" value="SF1_C_Upf1"/>
    <property type="match status" value="1"/>
</dbReference>
<dbReference type="GO" id="GO:0031048">
    <property type="term" value="P:regulatory ncRNA-mediated heterochromatin formation"/>
    <property type="evidence" value="ECO:0000318"/>
    <property type="project" value="GO_Central"/>
</dbReference>
<dbReference type="FunFam" id="3.40.50.300:FF:004217">
    <property type="entry name" value="Uncharacterized protein"/>
    <property type="match status" value="1"/>
</dbReference>
<feature type="domain" description="DNA2/NAM7 helicase-like C-terminal" evidence="3">
    <location>
        <begin position="892"/>
        <end position="1100"/>
    </location>
</feature>
<dbReference type="EMBL" id="DS113632">
    <property type="protein sequence ID" value="EAX99587.1"/>
    <property type="molecule type" value="Genomic_DNA"/>
</dbReference>
<dbReference type="eggNOG" id="KOG1807">
    <property type="taxonomic scope" value="Eukaryota"/>
</dbReference>
<keyword evidence="5" id="KW-1185">Reference proteome</keyword>
<name>A2F670_TRIV3</name>
<feature type="domain" description="DNA2/NAM7 helicase helicase" evidence="2">
    <location>
        <begin position="448"/>
        <end position="877"/>
    </location>
</feature>
<evidence type="ECO:0000259" key="2">
    <source>
        <dbReference type="Pfam" id="PF13086"/>
    </source>
</evidence>
<accession>A2F670</accession>
<dbReference type="InterPro" id="IPR047187">
    <property type="entry name" value="SF1_C_Upf1"/>
</dbReference>
<proteinExistence type="predicted"/>
<gene>
    <name evidence="4" type="ORF">TVAG_427510</name>
</gene>
<dbReference type="VEuPathDB" id="TrichDB:TVAG_427510"/>
<dbReference type="Pfam" id="PF13086">
    <property type="entry name" value="AAA_11"/>
    <property type="match status" value="1"/>
</dbReference>
<dbReference type="OrthoDB" id="2423195at2759"/>
<evidence type="ECO:0000313" key="5">
    <source>
        <dbReference type="Proteomes" id="UP000001542"/>
    </source>
</evidence>
<organism evidence="4 5">
    <name type="scientific">Trichomonas vaginalis (strain ATCC PRA-98 / G3)</name>
    <dbReference type="NCBI Taxonomy" id="412133"/>
    <lineage>
        <taxon>Eukaryota</taxon>
        <taxon>Metamonada</taxon>
        <taxon>Parabasalia</taxon>
        <taxon>Trichomonadida</taxon>
        <taxon>Trichomonadidae</taxon>
        <taxon>Trichomonas</taxon>
    </lineage>
</organism>
<sequence length="1679" mass="196757">MIKFYIFFWIKYDDKEIPGKLYENREELGKYVAFIEQSSGKYEIIKKLTEIFSKECVLNDPALDHKEKYTNIFFKYGKFIMESFLKQIIQKFFFHGDLTNFISFLRCISIDVLPQAKIILKITDKCLKILSNGKNSKEYIDLVETLKKDLNQFINTQESMKKSLRDFEILPTEEDLKNENPNITNIASEGFTSIEKFGDCFIGLEKLNFSLSIKRSLKKLSEGKLDFRDIFIYHNVRTVSFKPEIKTSIQNHELFLHFEVFCCSNWNSVPINLHHTKRLTNQSLLFLSLDKNFNKIDAICYSQMPSKIHKNSTDEFIYMFKHSVVPVSLLKGEILPGKNYFMVESINSWIPSEIRMKSIKNMHEKCYGDVLKAIATNNIKNINMWRDIEYFRFNPLNILKKEYREKSGFSENDEIYTQNFNAFEICKNLDIKGLTSDQIIDRYFTVDHEQIKPLINFFSSKLTFVSGCAGSGKTYLAVKSVFLYVLSHRDSPILIVTQKKHAADEISKSLLKIIPKEKILRHAAISNKIDDDIQSISFKNELLSESSYNSAYKSLKASLNNALESIQEFNNIIPKVYDLALLLKQTIINENNDYDLICQKFLVIKKFIDFSRYRTFFTGNTSFRFEDRITDEEYVRFWFDENFYKLKMEELTNKGYKIKFDTNDEEFNYFPREGEVYPDSLITKEHPESNCRDKIQYTDTDIHELRDNDSSDDEDENIEIHLEENNEELSIDETFDGEIKTNLNSDERMVHLNLFLKGIFYNKNLKPFEQMYLFVRYALLNLIDWRNDYKVTIDTRSKEIEQKLIDILSDIYKKHKVIIMTASYASRYKEALEKSDISHMIIEEAGELTEAATISIIPRKVTNLMMIGDYKQLRPAVEFELEQKQCKAYSFDVSTFERLVLKAQEINSPDLFFLNIQRRMHQEISLPIKEILCNEMNNDLENSSLDGYKIENRISFFCHDFNDKSARETRSKTNDGEAILAVYCAFFFLYRGFNGDQITILTYYKGQEDLIKQKIKQVWETKKNNQEFSVFDPFLRYEDGEEINTPNIVVKCVDNFQGEENEVIILSLTKSSSNSFIENKSRIYVSLSRARSYLVVLGNNDLFDETKTKQKTWPEIYKFLNAKYNDFGKGIAVKYLLDSNETLLLSKFDDLWKYKFDIESKDYKCKEKLSCGHDCPLKVGHSILAHNKIICCETCLHQCEFCGARCKEKCHGCQHICHNMLEYDQLPCGHVNSFECNMIHYHKELLYCKLPCGINCAKHNKPCRLPCGHNHHQNNDDSNTFIPCHFCDTIDTKTCEFCNNEVRAICGEDFRCMSRCPIILECGHQCSGKCYECRMHGHPPCNEKCGFEYPCGHKCMLLCVDRKDHDHEKCPVCENEKENAMKFKEIEPPNKTQNNTNKLVFSNAEEEFPSLDKIDQYLKKKKSQKNVTIPVKTEQKDEVKNDQKSDPKNQFMPYIPNNDITKTETHIDKEVSDKSQKMNPIPVEQFVSIEQPKKEETPKEIPPNTNEEIPMNFVNFSELKECPNKCPKCAAKCICPEGEICVFNCEHNRTRAKPQELHKNEFYFCFKTCNHFFKLKKIEKDLEAHMKRVTNKDWKEGEKVHHFEEFKCPNKKCSDGKISENSIVFQGYNELLKKYSDFKEKLEGKKQTDSSVPPYICPGCHQFRAAKRCIKCRKSYEFD</sequence>
<reference evidence="4" key="1">
    <citation type="submission" date="2006-10" db="EMBL/GenBank/DDBJ databases">
        <authorList>
            <person name="Amadeo P."/>
            <person name="Zhao Q."/>
            <person name="Wortman J."/>
            <person name="Fraser-Liggett C."/>
            <person name="Carlton J."/>
        </authorList>
    </citation>
    <scope>NUCLEOTIDE SEQUENCE</scope>
    <source>
        <strain evidence="4">G3</strain>
    </source>
</reference>
<evidence type="ECO:0000259" key="3">
    <source>
        <dbReference type="Pfam" id="PF13087"/>
    </source>
</evidence>
<dbReference type="SUPFAM" id="SSF52540">
    <property type="entry name" value="P-loop containing nucleoside triphosphate hydrolases"/>
    <property type="match status" value="1"/>
</dbReference>
<dbReference type="InterPro" id="IPR045055">
    <property type="entry name" value="DNA2/NAM7-like"/>
</dbReference>
<dbReference type="PANTHER" id="PTHR10887:SF341">
    <property type="entry name" value="NFX1-TYPE ZINC FINGER-CONTAINING PROTEIN 1"/>
    <property type="match status" value="1"/>
</dbReference>
<dbReference type="KEGG" id="tva:4757397"/>
<reference evidence="4" key="2">
    <citation type="journal article" date="2007" name="Science">
        <title>Draft genome sequence of the sexually transmitted pathogen Trichomonas vaginalis.</title>
        <authorList>
            <person name="Carlton J.M."/>
            <person name="Hirt R.P."/>
            <person name="Silva J.C."/>
            <person name="Delcher A.L."/>
            <person name="Schatz M."/>
            <person name="Zhao Q."/>
            <person name="Wortman J.R."/>
            <person name="Bidwell S.L."/>
            <person name="Alsmark U.C.M."/>
            <person name="Besteiro S."/>
            <person name="Sicheritz-Ponten T."/>
            <person name="Noel C.J."/>
            <person name="Dacks J.B."/>
            <person name="Foster P.G."/>
            <person name="Simillion C."/>
            <person name="Van de Peer Y."/>
            <person name="Miranda-Saavedra D."/>
            <person name="Barton G.J."/>
            <person name="Westrop G.D."/>
            <person name="Mueller S."/>
            <person name="Dessi D."/>
            <person name="Fiori P.L."/>
            <person name="Ren Q."/>
            <person name="Paulsen I."/>
            <person name="Zhang H."/>
            <person name="Bastida-Corcuera F.D."/>
            <person name="Simoes-Barbosa A."/>
            <person name="Brown M.T."/>
            <person name="Hayes R.D."/>
            <person name="Mukherjee M."/>
            <person name="Okumura C.Y."/>
            <person name="Schneider R."/>
            <person name="Smith A.J."/>
            <person name="Vanacova S."/>
            <person name="Villalvazo M."/>
            <person name="Haas B.J."/>
            <person name="Pertea M."/>
            <person name="Feldblyum T.V."/>
            <person name="Utterback T.R."/>
            <person name="Shu C.L."/>
            <person name="Osoegawa K."/>
            <person name="de Jong P.J."/>
            <person name="Hrdy I."/>
            <person name="Horvathova L."/>
            <person name="Zubacova Z."/>
            <person name="Dolezal P."/>
            <person name="Malik S.B."/>
            <person name="Logsdon J.M. Jr."/>
            <person name="Henze K."/>
            <person name="Gupta A."/>
            <person name="Wang C.C."/>
            <person name="Dunne R.L."/>
            <person name="Upcroft J.A."/>
            <person name="Upcroft P."/>
            <person name="White O."/>
            <person name="Salzberg S.L."/>
            <person name="Tang P."/>
            <person name="Chiu C.-H."/>
            <person name="Lee Y.-S."/>
            <person name="Embley T.M."/>
            <person name="Coombs G.H."/>
            <person name="Mottram J.C."/>
            <person name="Tachezy J."/>
            <person name="Fraser-Liggett C.M."/>
            <person name="Johnson P.J."/>
        </authorList>
    </citation>
    <scope>NUCLEOTIDE SEQUENCE [LARGE SCALE GENOMIC DNA]</scope>
    <source>
        <strain evidence="4">G3</strain>
    </source>
</reference>
<dbReference type="FunFam" id="3.40.50.300:FF:006015">
    <property type="entry name" value="Uncharacterized protein"/>
    <property type="match status" value="1"/>
</dbReference>
<dbReference type="RefSeq" id="XP_001312517.1">
    <property type="nucleotide sequence ID" value="XM_001312516.1"/>
</dbReference>
<dbReference type="VEuPathDB" id="TrichDB:TVAGG3_0660450"/>
<dbReference type="GO" id="GO:0004386">
    <property type="term" value="F:helicase activity"/>
    <property type="evidence" value="ECO:0007669"/>
    <property type="project" value="InterPro"/>
</dbReference>
<dbReference type="PANTHER" id="PTHR10887">
    <property type="entry name" value="DNA2/NAM7 HELICASE FAMILY"/>
    <property type="match status" value="1"/>
</dbReference>
<feature type="compositionally biased region" description="Basic and acidic residues" evidence="1">
    <location>
        <begin position="1433"/>
        <end position="1447"/>
    </location>
</feature>
<dbReference type="GO" id="GO:0003723">
    <property type="term" value="F:RNA binding"/>
    <property type="evidence" value="ECO:0000318"/>
    <property type="project" value="GO_Central"/>
</dbReference>
<protein>
    <submittedName>
        <fullName evidence="4">Uncharacterized protein</fullName>
    </submittedName>
</protein>
<dbReference type="STRING" id="5722.A2F670"/>